<dbReference type="SMART" id="SM00388">
    <property type="entry name" value="HisKA"/>
    <property type="match status" value="1"/>
</dbReference>
<dbReference type="SUPFAM" id="SSF47384">
    <property type="entry name" value="Homodimeric domain of signal transducing histidine kinase"/>
    <property type="match status" value="1"/>
</dbReference>
<dbReference type="Proteomes" id="UP000484875">
    <property type="component" value="Unassembled WGS sequence"/>
</dbReference>
<dbReference type="RefSeq" id="WP_161089441.1">
    <property type="nucleotide sequence ID" value="NZ_WWCV01000011.1"/>
</dbReference>
<name>A0A845HIK2_9BURK</name>
<dbReference type="GO" id="GO:0000155">
    <property type="term" value="F:phosphorelay sensor kinase activity"/>
    <property type="evidence" value="ECO:0007669"/>
    <property type="project" value="InterPro"/>
</dbReference>
<dbReference type="InterPro" id="IPR036097">
    <property type="entry name" value="HisK_dim/P_sf"/>
</dbReference>
<dbReference type="InterPro" id="IPR052023">
    <property type="entry name" value="Histidine_kinase_KdpD"/>
</dbReference>
<accession>A0A845HIK2</accession>
<dbReference type="CDD" id="cd00082">
    <property type="entry name" value="HisKA"/>
    <property type="match status" value="1"/>
</dbReference>
<proteinExistence type="predicted"/>
<evidence type="ECO:0000313" key="6">
    <source>
        <dbReference type="Proteomes" id="UP000484875"/>
    </source>
</evidence>
<dbReference type="PROSITE" id="PS50109">
    <property type="entry name" value="HIS_KIN"/>
    <property type="match status" value="1"/>
</dbReference>
<dbReference type="PANTHER" id="PTHR45569">
    <property type="entry name" value="SENSOR PROTEIN KDPD"/>
    <property type="match status" value="1"/>
</dbReference>
<dbReference type="InterPro" id="IPR003594">
    <property type="entry name" value="HATPase_dom"/>
</dbReference>
<evidence type="ECO:0000259" key="4">
    <source>
        <dbReference type="PROSITE" id="PS50109"/>
    </source>
</evidence>
<evidence type="ECO:0000313" key="5">
    <source>
        <dbReference type="EMBL" id="MYN16754.1"/>
    </source>
</evidence>
<dbReference type="SMART" id="SM00387">
    <property type="entry name" value="HATPase_c"/>
    <property type="match status" value="1"/>
</dbReference>
<reference evidence="5 6" key="1">
    <citation type="submission" date="2019-12" db="EMBL/GenBank/DDBJ databases">
        <title>Novel species isolated from a subtropical stream in China.</title>
        <authorList>
            <person name="Lu H."/>
        </authorList>
    </citation>
    <scope>NUCLEOTIDE SEQUENCE [LARGE SCALE GENOMIC DNA]</scope>
    <source>
        <strain evidence="5 6">FT107W</strain>
    </source>
</reference>
<comment type="catalytic activity">
    <reaction evidence="1">
        <text>ATP + protein L-histidine = ADP + protein N-phospho-L-histidine.</text>
        <dbReference type="EC" id="2.7.13.3"/>
    </reaction>
</comment>
<dbReference type="InterPro" id="IPR036890">
    <property type="entry name" value="HATPase_C_sf"/>
</dbReference>
<keyword evidence="3" id="KW-0597">Phosphoprotein</keyword>
<dbReference type="InterPro" id="IPR004358">
    <property type="entry name" value="Sig_transdc_His_kin-like_C"/>
</dbReference>
<dbReference type="GO" id="GO:0005886">
    <property type="term" value="C:plasma membrane"/>
    <property type="evidence" value="ECO:0007669"/>
    <property type="project" value="TreeGrafter"/>
</dbReference>
<evidence type="ECO:0000256" key="1">
    <source>
        <dbReference type="ARBA" id="ARBA00000085"/>
    </source>
</evidence>
<dbReference type="PANTHER" id="PTHR45569:SF1">
    <property type="entry name" value="SENSOR PROTEIN KDPD"/>
    <property type="match status" value="1"/>
</dbReference>
<gene>
    <name evidence="5" type="ORF">GTP81_08315</name>
</gene>
<feature type="domain" description="Histidine kinase" evidence="4">
    <location>
        <begin position="29"/>
        <end position="243"/>
    </location>
</feature>
<dbReference type="InterPro" id="IPR003661">
    <property type="entry name" value="HisK_dim/P_dom"/>
</dbReference>
<dbReference type="Gene3D" id="3.30.565.10">
    <property type="entry name" value="Histidine kinase-like ATPase, C-terminal domain"/>
    <property type="match status" value="1"/>
</dbReference>
<evidence type="ECO:0000256" key="3">
    <source>
        <dbReference type="ARBA" id="ARBA00022553"/>
    </source>
</evidence>
<dbReference type="EC" id="2.7.13.3" evidence="2"/>
<dbReference type="AlphaFoldDB" id="A0A845HIK2"/>
<dbReference type="CDD" id="cd00075">
    <property type="entry name" value="HATPase"/>
    <property type="match status" value="1"/>
</dbReference>
<evidence type="ECO:0000256" key="2">
    <source>
        <dbReference type="ARBA" id="ARBA00012438"/>
    </source>
</evidence>
<dbReference type="SUPFAM" id="SSF55874">
    <property type="entry name" value="ATPase domain of HSP90 chaperone/DNA topoisomerase II/histidine kinase"/>
    <property type="match status" value="1"/>
</dbReference>
<comment type="caution">
    <text evidence="5">The sequence shown here is derived from an EMBL/GenBank/DDBJ whole genome shotgun (WGS) entry which is preliminary data.</text>
</comment>
<dbReference type="Gene3D" id="1.10.287.130">
    <property type="match status" value="1"/>
</dbReference>
<dbReference type="InterPro" id="IPR005467">
    <property type="entry name" value="His_kinase_dom"/>
</dbReference>
<dbReference type="EMBL" id="WWCV01000011">
    <property type="protein sequence ID" value="MYN16754.1"/>
    <property type="molecule type" value="Genomic_DNA"/>
</dbReference>
<protein>
    <recommendedName>
        <fullName evidence="2">histidine kinase</fullName>
        <ecNumber evidence="2">2.7.13.3</ecNumber>
    </recommendedName>
</protein>
<dbReference type="Pfam" id="PF02518">
    <property type="entry name" value="HATPase_c"/>
    <property type="match status" value="1"/>
</dbReference>
<organism evidence="5 6">
    <name type="scientific">Duganella vulcania</name>
    <dbReference type="NCBI Taxonomy" id="2692166"/>
    <lineage>
        <taxon>Bacteria</taxon>
        <taxon>Pseudomonadati</taxon>
        <taxon>Pseudomonadota</taxon>
        <taxon>Betaproteobacteria</taxon>
        <taxon>Burkholderiales</taxon>
        <taxon>Oxalobacteraceae</taxon>
        <taxon>Telluria group</taxon>
        <taxon>Duganella</taxon>
    </lineage>
</organism>
<dbReference type="Pfam" id="PF00512">
    <property type="entry name" value="HisKA"/>
    <property type="match status" value="1"/>
</dbReference>
<sequence>MSAIETIFRDTRAPGDCSPAALNMNLLAGIAHDVRGPLTIICGLAKTLSELLPEPSAEQAEILARLQSEALQTGALLNCLLDLLRMTHAAPIVKQEWQSMEEVIGTAVRIGARYLEGFQLTIDIADGFPLLRFDPILIERVLVNLLENAAKYTPSGSRISIVATFDAKEAYVIVQDDGPGLPHGWEHQQFKAFRRGPATGGIAGTGLGLAICQSMLAVSGGRFFVCRSALGGAGLALALPVETPPVVDLET</sequence>
<keyword evidence="6" id="KW-1185">Reference proteome</keyword>
<dbReference type="PRINTS" id="PR00344">
    <property type="entry name" value="BCTRLSENSOR"/>
</dbReference>